<dbReference type="InterPro" id="IPR050807">
    <property type="entry name" value="TransReg_Diox_bact_type"/>
</dbReference>
<dbReference type="RefSeq" id="WP_094416004.1">
    <property type="nucleotide sequence ID" value="NZ_NOXV01000296.1"/>
</dbReference>
<reference evidence="3 4" key="1">
    <citation type="submission" date="2017-07" db="EMBL/GenBank/DDBJ databases">
        <title>Flavobacterium cyanobacteriorum sp. nov., isolated from cyanobacterial aggregates in a eutrophic lake.</title>
        <authorList>
            <person name="Cai H."/>
        </authorList>
    </citation>
    <scope>NUCLEOTIDE SEQUENCE [LARGE SCALE GENOMIC DNA]</scope>
    <source>
        <strain evidence="3 4">TH021</strain>
    </source>
</reference>
<protein>
    <recommendedName>
        <fullName evidence="2">HTH cro/C1-type domain-containing protein</fullName>
    </recommendedName>
</protein>
<dbReference type="PANTHER" id="PTHR46797">
    <property type="entry name" value="HTH-TYPE TRANSCRIPTIONAL REGULATOR"/>
    <property type="match status" value="1"/>
</dbReference>
<sequence>MLGEKLKELRESKGLLQRQVAAELDVDTAYISKMENNDKPVSKSYLSKLAKLYDVDEQELLTLWLADKVYDVVKDQDVALKAMEVAEEEIKRKRKN</sequence>
<dbReference type="OrthoDB" id="4762426at2"/>
<dbReference type="Proteomes" id="UP000216605">
    <property type="component" value="Unassembled WGS sequence"/>
</dbReference>
<dbReference type="PANTHER" id="PTHR46797:SF1">
    <property type="entry name" value="METHYLPHOSPHONATE SYNTHASE"/>
    <property type="match status" value="1"/>
</dbReference>
<gene>
    <name evidence="3" type="ORF">CHU92_12310</name>
</gene>
<organism evidence="3 4">
    <name type="scientific">Flavobacterium cyanobacteriorum</name>
    <dbReference type="NCBI Taxonomy" id="2022802"/>
    <lineage>
        <taxon>Bacteria</taxon>
        <taxon>Pseudomonadati</taxon>
        <taxon>Bacteroidota</taxon>
        <taxon>Flavobacteriia</taxon>
        <taxon>Flavobacteriales</taxon>
        <taxon>Flavobacteriaceae</taxon>
        <taxon>Flavobacterium</taxon>
    </lineage>
</organism>
<dbReference type="InterPro" id="IPR001387">
    <property type="entry name" value="Cro/C1-type_HTH"/>
</dbReference>
<dbReference type="AlphaFoldDB" id="A0A255YZD1"/>
<dbReference type="GO" id="GO:0003677">
    <property type="term" value="F:DNA binding"/>
    <property type="evidence" value="ECO:0007669"/>
    <property type="project" value="UniProtKB-KW"/>
</dbReference>
<proteinExistence type="predicted"/>
<dbReference type="SUPFAM" id="SSF47413">
    <property type="entry name" value="lambda repressor-like DNA-binding domains"/>
    <property type="match status" value="1"/>
</dbReference>
<dbReference type="SMART" id="SM00530">
    <property type="entry name" value="HTH_XRE"/>
    <property type="match status" value="1"/>
</dbReference>
<dbReference type="Pfam" id="PF01381">
    <property type="entry name" value="HTH_3"/>
    <property type="match status" value="1"/>
</dbReference>
<dbReference type="InterPro" id="IPR010982">
    <property type="entry name" value="Lambda_DNA-bd_dom_sf"/>
</dbReference>
<dbReference type="Gene3D" id="1.10.260.40">
    <property type="entry name" value="lambda repressor-like DNA-binding domains"/>
    <property type="match status" value="1"/>
</dbReference>
<dbReference type="PROSITE" id="PS50943">
    <property type="entry name" value="HTH_CROC1"/>
    <property type="match status" value="1"/>
</dbReference>
<evidence type="ECO:0000256" key="1">
    <source>
        <dbReference type="ARBA" id="ARBA00023125"/>
    </source>
</evidence>
<evidence type="ECO:0000259" key="2">
    <source>
        <dbReference type="PROSITE" id="PS50943"/>
    </source>
</evidence>
<dbReference type="GO" id="GO:0003700">
    <property type="term" value="F:DNA-binding transcription factor activity"/>
    <property type="evidence" value="ECO:0007669"/>
    <property type="project" value="TreeGrafter"/>
</dbReference>
<comment type="caution">
    <text evidence="3">The sequence shown here is derived from an EMBL/GenBank/DDBJ whole genome shotgun (WGS) entry which is preliminary data.</text>
</comment>
<accession>A0A255YZD1</accession>
<keyword evidence="1" id="KW-0238">DNA-binding</keyword>
<name>A0A255YZD1_9FLAO</name>
<evidence type="ECO:0000313" key="4">
    <source>
        <dbReference type="Proteomes" id="UP000216605"/>
    </source>
</evidence>
<dbReference type="CDD" id="cd00093">
    <property type="entry name" value="HTH_XRE"/>
    <property type="match status" value="1"/>
</dbReference>
<feature type="domain" description="HTH cro/C1-type" evidence="2">
    <location>
        <begin position="6"/>
        <end position="60"/>
    </location>
</feature>
<dbReference type="GO" id="GO:0005829">
    <property type="term" value="C:cytosol"/>
    <property type="evidence" value="ECO:0007669"/>
    <property type="project" value="TreeGrafter"/>
</dbReference>
<dbReference type="EMBL" id="NOXV01000296">
    <property type="protein sequence ID" value="OYQ34015.1"/>
    <property type="molecule type" value="Genomic_DNA"/>
</dbReference>
<evidence type="ECO:0000313" key="3">
    <source>
        <dbReference type="EMBL" id="OYQ34015.1"/>
    </source>
</evidence>
<keyword evidence="4" id="KW-1185">Reference proteome</keyword>